<dbReference type="Proteomes" id="UP000298663">
    <property type="component" value="Unassembled WGS sequence"/>
</dbReference>
<reference evidence="2 3" key="1">
    <citation type="journal article" date="2015" name="Genome Biol.">
        <title>Comparative genomics of Steinernema reveals deeply conserved gene regulatory networks.</title>
        <authorList>
            <person name="Dillman A.R."/>
            <person name="Macchietto M."/>
            <person name="Porter C.F."/>
            <person name="Rogers A."/>
            <person name="Williams B."/>
            <person name="Antoshechkin I."/>
            <person name="Lee M.M."/>
            <person name="Goodwin Z."/>
            <person name="Lu X."/>
            <person name="Lewis E.E."/>
            <person name="Goodrich-Blair H."/>
            <person name="Stock S.P."/>
            <person name="Adams B.J."/>
            <person name="Sternberg P.W."/>
            <person name="Mortazavi A."/>
        </authorList>
    </citation>
    <scope>NUCLEOTIDE SEQUENCE [LARGE SCALE GENOMIC DNA]</scope>
    <source>
        <strain evidence="2 3">ALL</strain>
    </source>
</reference>
<organism evidence="2 3">
    <name type="scientific">Steinernema carpocapsae</name>
    <name type="common">Entomopathogenic nematode</name>
    <dbReference type="NCBI Taxonomy" id="34508"/>
    <lineage>
        <taxon>Eukaryota</taxon>
        <taxon>Metazoa</taxon>
        <taxon>Ecdysozoa</taxon>
        <taxon>Nematoda</taxon>
        <taxon>Chromadorea</taxon>
        <taxon>Rhabditida</taxon>
        <taxon>Tylenchina</taxon>
        <taxon>Panagrolaimomorpha</taxon>
        <taxon>Strongyloidoidea</taxon>
        <taxon>Steinernematidae</taxon>
        <taxon>Steinernema</taxon>
    </lineage>
</organism>
<protein>
    <submittedName>
        <fullName evidence="2">Uncharacterized protein</fullName>
    </submittedName>
</protein>
<gene>
    <name evidence="2" type="ORF">L596_004215</name>
</gene>
<dbReference type="AlphaFoldDB" id="A0A4U8UV09"/>
<name>A0A4U8UV09_STECR</name>
<reference evidence="2 3" key="2">
    <citation type="journal article" date="2019" name="G3 (Bethesda)">
        <title>Hybrid Assembly of the Genome of the Entomopathogenic Nematode Steinernema carpocapsae Identifies the X-Chromosome.</title>
        <authorList>
            <person name="Serra L."/>
            <person name="Macchietto M."/>
            <person name="Macias-Munoz A."/>
            <person name="McGill C.J."/>
            <person name="Rodriguez I.M."/>
            <person name="Rodriguez B."/>
            <person name="Murad R."/>
            <person name="Mortazavi A."/>
        </authorList>
    </citation>
    <scope>NUCLEOTIDE SEQUENCE [LARGE SCALE GENOMIC DNA]</scope>
    <source>
        <strain evidence="2 3">ALL</strain>
    </source>
</reference>
<proteinExistence type="predicted"/>
<evidence type="ECO:0000313" key="3">
    <source>
        <dbReference type="Proteomes" id="UP000298663"/>
    </source>
</evidence>
<evidence type="ECO:0000313" key="2">
    <source>
        <dbReference type="EMBL" id="TMS37240.1"/>
    </source>
</evidence>
<accession>A0A4U8UV09</accession>
<comment type="caution">
    <text evidence="2">The sequence shown here is derived from an EMBL/GenBank/DDBJ whole genome shotgun (WGS) entry which is preliminary data.</text>
</comment>
<dbReference type="EMBL" id="AZBU02000001">
    <property type="protein sequence ID" value="TMS37240.1"/>
    <property type="molecule type" value="Genomic_DNA"/>
</dbReference>
<keyword evidence="3" id="KW-1185">Reference proteome</keyword>
<evidence type="ECO:0000256" key="1">
    <source>
        <dbReference type="SAM" id="MobiDB-lite"/>
    </source>
</evidence>
<sequence length="165" mass="18053">MEDCFRHGSPCSCLLLAQRAQEQLKTAYGSVHLCLSTITVFLEKITDLGVAPAPTLFHVLTTSCSSPASHLCPHHELEHLALDDASGTLFLQPAFVVADVLIFVLYPQASCPWNANHPPHARKKGETNKRFPSTTGGTHSAAKTREPRENTQSVSKRTLSRNNHS</sequence>
<feature type="compositionally biased region" description="Polar residues" evidence="1">
    <location>
        <begin position="150"/>
        <end position="165"/>
    </location>
</feature>
<feature type="region of interest" description="Disordered" evidence="1">
    <location>
        <begin position="115"/>
        <end position="165"/>
    </location>
</feature>